<keyword evidence="5" id="KW-0411">Iron-sulfur</keyword>
<dbReference type="SUPFAM" id="SSF46548">
    <property type="entry name" value="alpha-helical ferredoxin"/>
    <property type="match status" value="1"/>
</dbReference>
<organism evidence="8 9">
    <name type="scientific">Pseudoxanthobacter soli DSM 19599</name>
    <dbReference type="NCBI Taxonomy" id="1123029"/>
    <lineage>
        <taxon>Bacteria</taxon>
        <taxon>Pseudomonadati</taxon>
        <taxon>Pseudomonadota</taxon>
        <taxon>Alphaproteobacteria</taxon>
        <taxon>Hyphomicrobiales</taxon>
        <taxon>Segnochrobactraceae</taxon>
        <taxon>Pseudoxanthobacter</taxon>
    </lineage>
</organism>
<dbReference type="OrthoDB" id="9794954at2"/>
<dbReference type="GO" id="GO:0005886">
    <property type="term" value="C:plasma membrane"/>
    <property type="evidence" value="ECO:0007669"/>
    <property type="project" value="TreeGrafter"/>
</dbReference>
<dbReference type="EMBL" id="FRXO01000003">
    <property type="protein sequence ID" value="SHO64339.1"/>
    <property type="molecule type" value="Genomic_DNA"/>
</dbReference>
<feature type="domain" description="4Fe-4S ferredoxin-type" evidence="7">
    <location>
        <begin position="259"/>
        <end position="289"/>
    </location>
</feature>
<keyword evidence="2" id="KW-0479">Metal-binding</keyword>
<evidence type="ECO:0000256" key="5">
    <source>
        <dbReference type="ARBA" id="ARBA00023014"/>
    </source>
</evidence>
<dbReference type="GO" id="GO:0051539">
    <property type="term" value="F:4 iron, 4 sulfur cluster binding"/>
    <property type="evidence" value="ECO:0007669"/>
    <property type="project" value="UniProtKB-KW"/>
</dbReference>
<dbReference type="AlphaFoldDB" id="A0A1M7ZHN7"/>
<dbReference type="InterPro" id="IPR051460">
    <property type="entry name" value="HdrC_iron-sulfur_subunit"/>
</dbReference>
<feature type="transmembrane region" description="Helical" evidence="6">
    <location>
        <begin position="184"/>
        <end position="204"/>
    </location>
</feature>
<keyword evidence="6" id="KW-0812">Transmembrane</keyword>
<dbReference type="PANTHER" id="PTHR43255">
    <property type="entry name" value="IRON-SULFUR-BINDING OXIDOREDUCTASE FADF-RELATED-RELATED"/>
    <property type="match status" value="1"/>
</dbReference>
<dbReference type="PANTHER" id="PTHR43255:SF1">
    <property type="entry name" value="IRON-SULFUR-BINDING OXIDOREDUCTASE FADF-RELATED"/>
    <property type="match status" value="1"/>
</dbReference>
<keyword evidence="9" id="KW-1185">Reference proteome</keyword>
<feature type="transmembrane region" description="Helical" evidence="6">
    <location>
        <begin position="104"/>
        <end position="124"/>
    </location>
</feature>
<evidence type="ECO:0000256" key="1">
    <source>
        <dbReference type="ARBA" id="ARBA00022485"/>
    </source>
</evidence>
<dbReference type="PROSITE" id="PS00198">
    <property type="entry name" value="4FE4S_FER_1"/>
    <property type="match status" value="1"/>
</dbReference>
<keyword evidence="6" id="KW-1133">Transmembrane helix</keyword>
<dbReference type="PROSITE" id="PS51379">
    <property type="entry name" value="4FE4S_FER_2"/>
    <property type="match status" value="2"/>
</dbReference>
<keyword evidence="3" id="KW-0560">Oxidoreductase</keyword>
<dbReference type="Pfam" id="PF02754">
    <property type="entry name" value="CCG"/>
    <property type="match status" value="2"/>
</dbReference>
<dbReference type="Pfam" id="PF13187">
    <property type="entry name" value="Fer4_9"/>
    <property type="match status" value="1"/>
</dbReference>
<dbReference type="Gene3D" id="1.10.1060.10">
    <property type="entry name" value="Alpha-helical ferredoxin"/>
    <property type="match status" value="1"/>
</dbReference>
<evidence type="ECO:0000256" key="4">
    <source>
        <dbReference type="ARBA" id="ARBA00023004"/>
    </source>
</evidence>
<name>A0A1M7ZHN7_9HYPH</name>
<accession>A0A1M7ZHN7</accession>
<keyword evidence="4" id="KW-0408">Iron</keyword>
<dbReference type="InterPro" id="IPR017896">
    <property type="entry name" value="4Fe4S_Fe-S-bd"/>
</dbReference>
<feature type="domain" description="4Fe-4S ferredoxin-type" evidence="7">
    <location>
        <begin position="333"/>
        <end position="364"/>
    </location>
</feature>
<evidence type="ECO:0000256" key="6">
    <source>
        <dbReference type="SAM" id="Phobius"/>
    </source>
</evidence>
<dbReference type="GO" id="GO:0016491">
    <property type="term" value="F:oxidoreductase activity"/>
    <property type="evidence" value="ECO:0007669"/>
    <property type="project" value="UniProtKB-KW"/>
</dbReference>
<dbReference type="GO" id="GO:0046872">
    <property type="term" value="F:metal ion binding"/>
    <property type="evidence" value="ECO:0007669"/>
    <property type="project" value="UniProtKB-KW"/>
</dbReference>
<keyword evidence="1" id="KW-0004">4Fe-4S</keyword>
<evidence type="ECO:0000256" key="2">
    <source>
        <dbReference type="ARBA" id="ARBA00022723"/>
    </source>
</evidence>
<protein>
    <submittedName>
        <fullName evidence="8">Fe-S oxidoreductase</fullName>
    </submittedName>
</protein>
<evidence type="ECO:0000313" key="9">
    <source>
        <dbReference type="Proteomes" id="UP000186406"/>
    </source>
</evidence>
<dbReference type="STRING" id="1123029.SAMN02745172_01675"/>
<feature type="transmembrane region" description="Helical" evidence="6">
    <location>
        <begin position="77"/>
        <end position="98"/>
    </location>
</feature>
<gene>
    <name evidence="8" type="ORF">SAMN02745172_01675</name>
</gene>
<dbReference type="RefSeq" id="WP_073627557.1">
    <property type="nucleotide sequence ID" value="NZ_FRXO01000003.1"/>
</dbReference>
<feature type="transmembrane region" description="Helical" evidence="6">
    <location>
        <begin position="6"/>
        <end position="28"/>
    </location>
</feature>
<dbReference type="Pfam" id="PF11982">
    <property type="entry name" value="DUF3483"/>
    <property type="match status" value="1"/>
</dbReference>
<evidence type="ECO:0000256" key="3">
    <source>
        <dbReference type="ARBA" id="ARBA00023002"/>
    </source>
</evidence>
<dbReference type="InterPro" id="IPR009051">
    <property type="entry name" value="Helical_ferredxn"/>
</dbReference>
<dbReference type="InterPro" id="IPR004017">
    <property type="entry name" value="Cys_rich_dom"/>
</dbReference>
<proteinExistence type="predicted"/>
<evidence type="ECO:0000259" key="7">
    <source>
        <dbReference type="PROSITE" id="PS51379"/>
    </source>
</evidence>
<feature type="transmembrane region" description="Helical" evidence="6">
    <location>
        <begin position="144"/>
        <end position="164"/>
    </location>
</feature>
<reference evidence="8 9" key="1">
    <citation type="submission" date="2016-12" db="EMBL/GenBank/DDBJ databases">
        <authorList>
            <person name="Song W.-J."/>
            <person name="Kurnit D.M."/>
        </authorList>
    </citation>
    <scope>NUCLEOTIDE SEQUENCE [LARGE SCALE GENOMIC DNA]</scope>
    <source>
        <strain evidence="8 9">DSM 19599</strain>
    </source>
</reference>
<dbReference type="InterPro" id="IPR017900">
    <property type="entry name" value="4Fe4S_Fe_S_CS"/>
</dbReference>
<keyword evidence="6" id="KW-0472">Membrane</keyword>
<dbReference type="Proteomes" id="UP000186406">
    <property type="component" value="Unassembled WGS sequence"/>
</dbReference>
<evidence type="ECO:0000313" key="8">
    <source>
        <dbReference type="EMBL" id="SHO64339.1"/>
    </source>
</evidence>
<sequence length="671" mass="69294">MNAALPLLPALAFALPAVVWLAAALALAEAARRVRLWRAGGRAEVDWIGGLKALPRRYLVDVHHVVGRDPKAARMHVAAAGGLAGASALAALGVLPPLAASPVFWGAVALLFVVALGGAAMVGARRYPVRPRRLSGGRFQALPFLLAAYAAGGAAVSVSLAIMLSAGAEGAPSAAAVTGHVGGGLVVLLLAGLVAAAAGGLGLARFAGSGPMRHAFAGALHLVAHPRPGRFEGARETALRPLDLDAPRLGVAAPADFAWNRLAGFDACIQCGRCEAACPAFAAGQPLNPKRLIQDLSAAMVPGGTNAGYAGSPYPNARPVAGLGGPASDLVGAAAMIHPDTLWSCTTCRACVEECPMMIEHVDAVIDLRRHEVLERGATLPKAAEALEALRLADDPGARPAAARTDFAAGLTLPAIAARDNAETDVLLWLGEGAYDLRYGRTLRALVRLMNAAGIDFAVLGAEERDCGDLARRLGDEATFQRLARANIETLSRHRFRRIVTADPHAFHVLANEYPAFGGRFAVLHHAAFLDGLVAEGRLAMAALEAAPVAYHDPCYLARYNGETDAPRRLIDAAGLTRVEMERSGKRAMCCGGGGGAPVSDVAGDKRIPDLRMEQARATGAAIVAVACPGCTAMLEGVVGPRPEVRDVAELVLMAVEAAARPAGKMAVEAA</sequence>
<dbReference type="InterPro" id="IPR021872">
    <property type="entry name" value="Csal_0991-like_N"/>
</dbReference>